<dbReference type="SUPFAM" id="SSF49265">
    <property type="entry name" value="Fibronectin type III"/>
    <property type="match status" value="1"/>
</dbReference>
<protein>
    <submittedName>
        <fullName evidence="3">T9SS type A sorting domain-containing protein</fullName>
    </submittedName>
</protein>
<dbReference type="InterPro" id="IPR036116">
    <property type="entry name" value="FN3_sf"/>
</dbReference>
<evidence type="ECO:0000259" key="2">
    <source>
        <dbReference type="PROSITE" id="PS50853"/>
    </source>
</evidence>
<dbReference type="Pfam" id="PF18962">
    <property type="entry name" value="Por_Secre_tail"/>
    <property type="match status" value="1"/>
</dbReference>
<dbReference type="InterPro" id="IPR011635">
    <property type="entry name" value="CARDB"/>
</dbReference>
<keyword evidence="4" id="KW-1185">Reference proteome</keyword>
<feature type="signal peptide" evidence="1">
    <location>
        <begin position="1"/>
        <end position="33"/>
    </location>
</feature>
<keyword evidence="1" id="KW-0732">Signal</keyword>
<proteinExistence type="predicted"/>
<evidence type="ECO:0000256" key="1">
    <source>
        <dbReference type="SAM" id="SignalP"/>
    </source>
</evidence>
<organism evidence="3 4">
    <name type="scientific">Hymenobacter aquaticus</name>
    <dbReference type="NCBI Taxonomy" id="1867101"/>
    <lineage>
        <taxon>Bacteria</taxon>
        <taxon>Pseudomonadati</taxon>
        <taxon>Bacteroidota</taxon>
        <taxon>Cytophagia</taxon>
        <taxon>Cytophagales</taxon>
        <taxon>Hymenobacteraceae</taxon>
        <taxon>Hymenobacter</taxon>
    </lineage>
</organism>
<dbReference type="Pfam" id="PF00041">
    <property type="entry name" value="fn3"/>
    <property type="match status" value="1"/>
</dbReference>
<dbReference type="EMBL" id="SRLC01000001">
    <property type="protein sequence ID" value="TGE26037.1"/>
    <property type="molecule type" value="Genomic_DNA"/>
</dbReference>
<dbReference type="RefSeq" id="WP_135463612.1">
    <property type="nucleotide sequence ID" value="NZ_SRLC01000001.1"/>
</dbReference>
<evidence type="ECO:0000313" key="4">
    <source>
        <dbReference type="Proteomes" id="UP000297549"/>
    </source>
</evidence>
<dbReference type="PROSITE" id="PS50853">
    <property type="entry name" value="FN3"/>
    <property type="match status" value="1"/>
</dbReference>
<feature type="domain" description="Fibronectin type-III" evidence="2">
    <location>
        <begin position="554"/>
        <end position="644"/>
    </location>
</feature>
<dbReference type="OrthoDB" id="617614at2"/>
<dbReference type="InterPro" id="IPR003961">
    <property type="entry name" value="FN3_dom"/>
</dbReference>
<evidence type="ECO:0000313" key="3">
    <source>
        <dbReference type="EMBL" id="TGE26037.1"/>
    </source>
</evidence>
<dbReference type="Proteomes" id="UP000297549">
    <property type="component" value="Unassembled WGS sequence"/>
</dbReference>
<sequence length="912" mass="94040">MTNWYKTGRTAQPWRKLALAALLAVGGASAAQAQTLNYNLFGAQNVAGTYTDLAATGTVIATANNDDANSAAQPIGFTFNYNGAAFTDFVLNTNGFIKLGTAAPSAANLYYTSPQAATGGPILSTNAADVNLLLPFNHDLVDGTSPAEYRVATTGTAGSRVCTIQWKNVSDKLVAAASGKQHANMQFQLKLYEGTNNIEFVYGPTTAGPGPDAFKYAAVGIKGSGSTATQLITVTKPSVSVWSAATFLAGNYTGNAFNFRVSALPDAGRTLRFRPAAAQDAAVLAVYSLGKLPIPAGAPHTIQAVVRNVGTSALANVSVTASVAGANTFTSNKTIASLAVGASTTVSFDPFTPTNTGNETITVTSGADDASGNNTATYQQVVNATTYAVAEAGPSSGSVGFTNNTTGEAGSGIFAVKYNTSVARTVSAVTVRLEDTRSVGRTVYGVVCDAAGAILSRTPDYVILASDIATTKTFTMPAPVAVAAGSFFAGFAEAVSPAGTAGYFPLGLQTETPTRTGTFYTMALTGGSPVDAFNSGLGRFMIEAVTGAAATCVPPTGVTVTSTSAVSATVTFAGPANGTGYSIVYGPAGFNPATGGTTVTTATSPYTITGLAASTSYDVYIRSNCGATEQSALAGPFSVKTQCSVTSVTTFPYTENFDGVATGTLPCGYTILDANLDAVTWESLSTIGTTPISSSAPNAMVYQYNEDATTAANDWFFTTPLLLRTGNRYQLSFKYRVGIATFPERLEVKYGTSATPAGQTNTLWNNNNVTSTVYATANATSTIPVLPIEPTTTGNYYIGFHVYSLADQFLLAVDDLQITATTITGTSAALDYAINVFPNPSAGIFSVDIKGANAKGAMQLEVMNSLGQIVHTASVRDNQLNKLDLSSLAAGMYVLKVKSGNDFSVRNLSIQK</sequence>
<dbReference type="AlphaFoldDB" id="A0A4Z0Q7I4"/>
<name>A0A4Z0Q7I4_9BACT</name>
<reference evidence="3 4" key="1">
    <citation type="submission" date="2019-04" db="EMBL/GenBank/DDBJ databases">
        <authorList>
            <person name="Feng G."/>
            <person name="Zhang J."/>
            <person name="Zhu H."/>
        </authorList>
    </citation>
    <scope>NUCLEOTIDE SEQUENCE [LARGE SCALE GENOMIC DNA]</scope>
    <source>
        <strain evidence="3 4">JCM 31653</strain>
    </source>
</reference>
<comment type="caution">
    <text evidence="3">The sequence shown here is derived from an EMBL/GenBank/DDBJ whole genome shotgun (WGS) entry which is preliminary data.</text>
</comment>
<dbReference type="Gene3D" id="2.60.120.200">
    <property type="match status" value="1"/>
</dbReference>
<dbReference type="Pfam" id="PF07705">
    <property type="entry name" value="CARDB"/>
    <property type="match status" value="1"/>
</dbReference>
<dbReference type="InterPro" id="IPR026444">
    <property type="entry name" value="Secre_tail"/>
</dbReference>
<accession>A0A4Z0Q7I4</accession>
<dbReference type="Gene3D" id="2.60.40.10">
    <property type="entry name" value="Immunoglobulins"/>
    <property type="match status" value="2"/>
</dbReference>
<feature type="chain" id="PRO_5021329167" evidence="1">
    <location>
        <begin position="34"/>
        <end position="912"/>
    </location>
</feature>
<dbReference type="CDD" id="cd00063">
    <property type="entry name" value="FN3"/>
    <property type="match status" value="1"/>
</dbReference>
<dbReference type="InterPro" id="IPR013783">
    <property type="entry name" value="Ig-like_fold"/>
</dbReference>
<gene>
    <name evidence="3" type="ORF">E5K00_12845</name>
</gene>